<proteinExistence type="predicted"/>
<comment type="caution">
    <text evidence="1">The sequence shown here is derived from an EMBL/GenBank/DDBJ whole genome shotgun (WGS) entry which is preliminary data.</text>
</comment>
<accession>A0A939DNR8</accession>
<name>A0A939DNR8_9ALTE</name>
<dbReference type="EMBL" id="JAFKCV010000007">
    <property type="protein sequence ID" value="MBN7826173.1"/>
    <property type="molecule type" value="Genomic_DNA"/>
</dbReference>
<organism evidence="1 2">
    <name type="scientific">Bowmanella dokdonensis</name>
    <dbReference type="NCBI Taxonomy" id="751969"/>
    <lineage>
        <taxon>Bacteria</taxon>
        <taxon>Pseudomonadati</taxon>
        <taxon>Pseudomonadota</taxon>
        <taxon>Gammaproteobacteria</taxon>
        <taxon>Alteromonadales</taxon>
        <taxon>Alteromonadaceae</taxon>
        <taxon>Bowmanella</taxon>
    </lineage>
</organism>
<reference evidence="1" key="1">
    <citation type="submission" date="2021-03" db="EMBL/GenBank/DDBJ databases">
        <title>novel species isolated from a fishpond in China.</title>
        <authorList>
            <person name="Lu H."/>
            <person name="Cai Z."/>
        </authorList>
    </citation>
    <scope>NUCLEOTIDE SEQUENCE</scope>
    <source>
        <strain evidence="1">JCM 30855</strain>
    </source>
</reference>
<dbReference type="Proteomes" id="UP000664654">
    <property type="component" value="Unassembled WGS sequence"/>
</dbReference>
<evidence type="ECO:0000313" key="1">
    <source>
        <dbReference type="EMBL" id="MBN7826173.1"/>
    </source>
</evidence>
<evidence type="ECO:0000313" key="2">
    <source>
        <dbReference type="Proteomes" id="UP000664654"/>
    </source>
</evidence>
<keyword evidence="2" id="KW-1185">Reference proteome</keyword>
<protein>
    <submittedName>
        <fullName evidence="1">Fis family transcriptional regulator</fullName>
    </submittedName>
</protein>
<sequence>MNKTIKKLDDNVVKALTLVCEDAKSWAPGFLWLTHTASYDRFPGSLVVTCVFATQIQLQAAFDDELDKRLRREVQGRLLRAGIRLKDIRRNVRLDSEEACQAQDDGNWQKRLQRFAG</sequence>
<gene>
    <name evidence="1" type="ORF">J0A66_13135</name>
</gene>
<dbReference type="AlphaFoldDB" id="A0A939DNR8"/>